<organism evidence="2 3">
    <name type="scientific">Acrasis kona</name>
    <dbReference type="NCBI Taxonomy" id="1008807"/>
    <lineage>
        <taxon>Eukaryota</taxon>
        <taxon>Discoba</taxon>
        <taxon>Heterolobosea</taxon>
        <taxon>Tetramitia</taxon>
        <taxon>Eutetramitia</taxon>
        <taxon>Acrasidae</taxon>
        <taxon>Acrasis</taxon>
    </lineage>
</organism>
<evidence type="ECO:0000256" key="1">
    <source>
        <dbReference type="SAM" id="SignalP"/>
    </source>
</evidence>
<comment type="caution">
    <text evidence="2">The sequence shown here is derived from an EMBL/GenBank/DDBJ whole genome shotgun (WGS) entry which is preliminary data.</text>
</comment>
<proteinExistence type="predicted"/>
<dbReference type="EMBL" id="JAOPGA020000723">
    <property type="protein sequence ID" value="KAL0481028.1"/>
    <property type="molecule type" value="Genomic_DNA"/>
</dbReference>
<keyword evidence="3" id="KW-1185">Reference proteome</keyword>
<feature type="signal peptide" evidence="1">
    <location>
        <begin position="1"/>
        <end position="16"/>
    </location>
</feature>
<name>A0AAW2YW17_9EUKA</name>
<reference evidence="2 3" key="1">
    <citation type="submission" date="2024-03" db="EMBL/GenBank/DDBJ databases">
        <title>The Acrasis kona genome and developmental transcriptomes reveal deep origins of eukaryotic multicellular pathways.</title>
        <authorList>
            <person name="Sheikh S."/>
            <person name="Fu C.-J."/>
            <person name="Brown M.W."/>
            <person name="Baldauf S.L."/>
        </authorList>
    </citation>
    <scope>NUCLEOTIDE SEQUENCE [LARGE SCALE GENOMIC DNA]</scope>
    <source>
        <strain evidence="2 3">ATCC MYA-3509</strain>
    </source>
</reference>
<sequence>MLKILVLLAITYVCYATTYEACQQDKIDYVTLRTTTRLNRPPLSEEIYVFVDQQAGLQHLLFPGQDKQIVTRRANGGYVVYTEEKGRCSCHMQKNVVFERTCVKSKNRVDSGDLKVLTSSTSKTKDGRIYRSEKTLRYRPLSSKRSLTLVVREVARAVSDVSRRVVIREATGEITDYEEVTNEYSNHGLLVSKEGFNERFEIPPFCPPSITCV</sequence>
<evidence type="ECO:0000313" key="2">
    <source>
        <dbReference type="EMBL" id="KAL0481028.1"/>
    </source>
</evidence>
<gene>
    <name evidence="2" type="ORF">AKO1_002036</name>
</gene>
<protein>
    <submittedName>
        <fullName evidence="2">Uncharacterized protein</fullName>
    </submittedName>
</protein>
<keyword evidence="1" id="KW-0732">Signal</keyword>
<dbReference type="Proteomes" id="UP001431209">
    <property type="component" value="Unassembled WGS sequence"/>
</dbReference>
<evidence type="ECO:0000313" key="3">
    <source>
        <dbReference type="Proteomes" id="UP001431209"/>
    </source>
</evidence>
<dbReference type="AlphaFoldDB" id="A0AAW2YW17"/>
<accession>A0AAW2YW17</accession>
<feature type="chain" id="PRO_5043665981" evidence="1">
    <location>
        <begin position="17"/>
        <end position="213"/>
    </location>
</feature>